<dbReference type="AlphaFoldDB" id="A0A921DR81"/>
<comment type="caution">
    <text evidence="3">The sequence shown here is derived from an EMBL/GenBank/DDBJ whole genome shotgun (WGS) entry which is preliminary data.</text>
</comment>
<feature type="domain" description="Creatinase N-terminal" evidence="2">
    <location>
        <begin position="12"/>
        <end position="157"/>
    </location>
</feature>
<dbReference type="InterPro" id="IPR000994">
    <property type="entry name" value="Pept_M24"/>
</dbReference>
<dbReference type="RefSeq" id="WP_304122415.1">
    <property type="nucleotide sequence ID" value="NZ_DYZA01000141.1"/>
</dbReference>
<dbReference type="Pfam" id="PF01321">
    <property type="entry name" value="Creatinase_N"/>
    <property type="match status" value="1"/>
</dbReference>
<evidence type="ECO:0000313" key="4">
    <source>
        <dbReference type="Proteomes" id="UP000698963"/>
    </source>
</evidence>
<feature type="domain" description="Peptidase M24" evidence="1">
    <location>
        <begin position="169"/>
        <end position="402"/>
    </location>
</feature>
<gene>
    <name evidence="3" type="ORF">K8W16_06965</name>
</gene>
<proteinExistence type="predicted"/>
<dbReference type="SUPFAM" id="SSF55920">
    <property type="entry name" value="Creatinase/aminopeptidase"/>
    <property type="match status" value="1"/>
</dbReference>
<protein>
    <submittedName>
        <fullName evidence="3">M24 family metallopeptidase</fullName>
    </submittedName>
</protein>
<dbReference type="Gene3D" id="3.90.230.10">
    <property type="entry name" value="Creatinase/methionine aminopeptidase superfamily"/>
    <property type="match status" value="1"/>
</dbReference>
<organism evidence="3 4">
    <name type="scientific">Mailhella massiliensis</name>
    <dbReference type="NCBI Taxonomy" id="1903261"/>
    <lineage>
        <taxon>Bacteria</taxon>
        <taxon>Pseudomonadati</taxon>
        <taxon>Thermodesulfobacteriota</taxon>
        <taxon>Desulfovibrionia</taxon>
        <taxon>Desulfovibrionales</taxon>
        <taxon>Desulfovibrionaceae</taxon>
        <taxon>Mailhella</taxon>
    </lineage>
</organism>
<dbReference type="PANTHER" id="PTHR46112">
    <property type="entry name" value="AMINOPEPTIDASE"/>
    <property type="match status" value="1"/>
</dbReference>
<dbReference type="PANTHER" id="PTHR46112:SF2">
    <property type="entry name" value="XAA-PRO AMINOPEPTIDASE P-RELATED"/>
    <property type="match status" value="1"/>
</dbReference>
<evidence type="ECO:0000259" key="2">
    <source>
        <dbReference type="Pfam" id="PF01321"/>
    </source>
</evidence>
<dbReference type="Pfam" id="PF00557">
    <property type="entry name" value="Peptidase_M24"/>
    <property type="match status" value="1"/>
</dbReference>
<dbReference type="CDD" id="cd01066">
    <property type="entry name" value="APP_MetAP"/>
    <property type="match status" value="1"/>
</dbReference>
<reference evidence="3" key="1">
    <citation type="journal article" date="2021" name="PeerJ">
        <title>Extensive microbial diversity within the chicken gut microbiome revealed by metagenomics and culture.</title>
        <authorList>
            <person name="Gilroy R."/>
            <person name="Ravi A."/>
            <person name="Getino M."/>
            <person name="Pursley I."/>
            <person name="Horton D.L."/>
            <person name="Alikhan N.F."/>
            <person name="Baker D."/>
            <person name="Gharbi K."/>
            <person name="Hall N."/>
            <person name="Watson M."/>
            <person name="Adriaenssens E.M."/>
            <person name="Foster-Nyarko E."/>
            <person name="Jarju S."/>
            <person name="Secka A."/>
            <person name="Antonio M."/>
            <person name="Oren A."/>
            <person name="Chaudhuri R.R."/>
            <person name="La Ragione R."/>
            <person name="Hildebrand F."/>
            <person name="Pallen M.J."/>
        </authorList>
    </citation>
    <scope>NUCLEOTIDE SEQUENCE</scope>
    <source>
        <strain evidence="3">ChiGjej2B2-19336</strain>
    </source>
</reference>
<evidence type="ECO:0000313" key="3">
    <source>
        <dbReference type="EMBL" id="HJD97369.1"/>
    </source>
</evidence>
<accession>A0A921DR81</accession>
<dbReference type="Gene3D" id="3.40.350.10">
    <property type="entry name" value="Creatinase/prolidase N-terminal domain"/>
    <property type="match status" value="1"/>
</dbReference>
<dbReference type="InterPro" id="IPR000587">
    <property type="entry name" value="Creatinase_N"/>
</dbReference>
<dbReference type="InterPro" id="IPR050659">
    <property type="entry name" value="Peptidase_M24B"/>
</dbReference>
<dbReference type="InterPro" id="IPR036005">
    <property type="entry name" value="Creatinase/aminopeptidase-like"/>
</dbReference>
<dbReference type="SUPFAM" id="SSF53092">
    <property type="entry name" value="Creatinase/prolidase N-terminal domain"/>
    <property type="match status" value="1"/>
</dbReference>
<dbReference type="Proteomes" id="UP000698963">
    <property type="component" value="Unassembled WGS sequence"/>
</dbReference>
<reference evidence="3" key="2">
    <citation type="submission" date="2021-09" db="EMBL/GenBank/DDBJ databases">
        <authorList>
            <person name="Gilroy R."/>
        </authorList>
    </citation>
    <scope>NUCLEOTIDE SEQUENCE</scope>
    <source>
        <strain evidence="3">ChiGjej2B2-19336</strain>
    </source>
</reference>
<name>A0A921DR81_9BACT</name>
<dbReference type="EMBL" id="DYZA01000141">
    <property type="protein sequence ID" value="HJD97369.1"/>
    <property type="molecule type" value="Genomic_DNA"/>
</dbReference>
<dbReference type="InterPro" id="IPR029149">
    <property type="entry name" value="Creatin/AminoP/Spt16_N"/>
</dbReference>
<sequence length="420" mass="47660">MLIVDRRVLGERRMRVEEMLREHGFDALVLYAQGSSVGSTSKSHGYLSFLTDWDGYNTASVLVLVPGRSPALLVSNMFLKCMSERYPIWGDDVRLALGAAMPESVVQILKEYCGECRKIAYIGRAETPVPFWERLRASFPEAEVADFESFVDPMRVIKDATQYAIHYRGAEICDEMFQLLRREIKTQKKICQLQNAMAKYAQDQGAEHALVWLSIAPVAEYCLFRREECQRVPQLGDQVLVGIYLLYHGHWAHALRMGTYGAPSPAQQRAFDVVLEMENAGMEALRPGANLYDVHRAFERVYCSRFTEQDDAAMFRFRAAHGLGHSYEDPIVSVPFPQPYQDNSCGVEGFVEFGYQRHAPVNNPSADKFLEVKPGMLFEFHPNFFQKGVAGAAIGDMVYVGEKGAEIMTSFPRENIRWDM</sequence>
<evidence type="ECO:0000259" key="1">
    <source>
        <dbReference type="Pfam" id="PF00557"/>
    </source>
</evidence>